<dbReference type="InterPro" id="IPR042120">
    <property type="entry name" value="MutL_C_dimsub"/>
</dbReference>
<dbReference type="SUPFAM" id="SSF55874">
    <property type="entry name" value="ATPase domain of HSP90 chaperone/DNA topoisomerase II/histidine kinase"/>
    <property type="match status" value="1"/>
</dbReference>
<dbReference type="Gene3D" id="3.30.230.10">
    <property type="match status" value="1"/>
</dbReference>
<protein>
    <recommendedName>
        <fullName evidence="8">Mismatch repair endonuclease PMS2</fullName>
    </recommendedName>
</protein>
<proteinExistence type="inferred from homology"/>
<evidence type="ECO:0000313" key="6">
    <source>
        <dbReference type="EMBL" id="CAK7936718.1"/>
    </source>
</evidence>
<dbReference type="FunFam" id="3.30.565.10:FF:000014">
    <property type="entry name" value="Mismatch repair endonuclease pms1, putative"/>
    <property type="match status" value="1"/>
</dbReference>
<dbReference type="CDD" id="cd03484">
    <property type="entry name" value="MutL_Trans_hPMS_2_like"/>
    <property type="match status" value="1"/>
</dbReference>
<feature type="compositionally biased region" description="Polar residues" evidence="3">
    <location>
        <begin position="476"/>
        <end position="489"/>
    </location>
</feature>
<comment type="similarity">
    <text evidence="1">Belongs to the DNA mismatch repair MutL/HexB family.</text>
</comment>
<dbReference type="SUPFAM" id="SSF54211">
    <property type="entry name" value="Ribosomal protein S5 domain 2-like"/>
    <property type="match status" value="1"/>
</dbReference>
<dbReference type="PANTHER" id="PTHR10073">
    <property type="entry name" value="DNA MISMATCH REPAIR PROTEIN MLH, PMS, MUTL"/>
    <property type="match status" value="1"/>
</dbReference>
<feature type="domain" description="DNA mismatch repair protein S5" evidence="5">
    <location>
        <begin position="228"/>
        <end position="386"/>
    </location>
</feature>
<dbReference type="GO" id="GO:0006298">
    <property type="term" value="P:mismatch repair"/>
    <property type="evidence" value="ECO:0007669"/>
    <property type="project" value="InterPro"/>
</dbReference>
<dbReference type="Gene3D" id="3.30.1540.20">
    <property type="entry name" value="MutL, C-terminal domain, dimerisation subdomain"/>
    <property type="match status" value="1"/>
</dbReference>
<dbReference type="NCBIfam" id="TIGR00585">
    <property type="entry name" value="mutl"/>
    <property type="match status" value="1"/>
</dbReference>
<evidence type="ECO:0000259" key="5">
    <source>
        <dbReference type="SMART" id="SM01340"/>
    </source>
</evidence>
<dbReference type="SMART" id="SM01340">
    <property type="entry name" value="DNA_mis_repair"/>
    <property type="match status" value="1"/>
</dbReference>
<dbReference type="InterPro" id="IPR036890">
    <property type="entry name" value="HATPase_C_sf"/>
</dbReference>
<evidence type="ECO:0000256" key="3">
    <source>
        <dbReference type="SAM" id="MobiDB-lite"/>
    </source>
</evidence>
<feature type="domain" description="MutL C-terminal dimerisation" evidence="4">
    <location>
        <begin position="608"/>
        <end position="754"/>
    </location>
</feature>
<evidence type="ECO:0008006" key="8">
    <source>
        <dbReference type="Google" id="ProtNLM"/>
    </source>
</evidence>
<dbReference type="GO" id="GO:0140664">
    <property type="term" value="F:ATP-dependent DNA damage sensor activity"/>
    <property type="evidence" value="ECO:0007669"/>
    <property type="project" value="InterPro"/>
</dbReference>
<dbReference type="Pfam" id="PF01119">
    <property type="entry name" value="DNA_mis_repair"/>
    <property type="match status" value="1"/>
</dbReference>
<dbReference type="Pfam" id="PF13589">
    <property type="entry name" value="HATPase_c_3"/>
    <property type="match status" value="1"/>
</dbReference>
<organism evidence="6 7">
    <name type="scientific">Peronospora matthiolae</name>
    <dbReference type="NCBI Taxonomy" id="2874970"/>
    <lineage>
        <taxon>Eukaryota</taxon>
        <taxon>Sar</taxon>
        <taxon>Stramenopiles</taxon>
        <taxon>Oomycota</taxon>
        <taxon>Peronosporomycetes</taxon>
        <taxon>Peronosporales</taxon>
        <taxon>Peronosporaceae</taxon>
        <taxon>Peronospora</taxon>
    </lineage>
</organism>
<sequence length="803" mass="89433">MATPAVATLTSTLRALERRDMQRICSGQSIVDLATAVKELVENALDAGASQIEVKLQEFGRDAFEVSDNGAGVAPENYAALASKHFTSKIRCFEDLGRVASFGFRGEALSAICELAATFTVCTRTANEAVGALLKYDASGALVDETKRARPVGTTVTVTELFKPLAVRYKEFQRHSKKHYAKLLKVLQAYAVSCEDVKLCVFNTVAGKNATRHVVLATQAHQTMGENIANVFGIKFFKTLLHVDFELQCASEILEKDNDGETKGESAEGFGEVNAGTESQDTVVSGHERRVVGYVSKVGDGVGRSDNDRQFFFINGRPVDLPKVAKSLNEVWRQYEMKHKPACVLNFRLPLGDCDVNVTPDKREAFVKHEAEIIDAFKSGLHRLYEPSLGKFTVQPLMTTFGPAAKAEVSARQSTSAPSHDPAEQLRCAPAFCNGTNDDEVPVDIESMERSRQNDQNEMKVADLKQVVAENIESNGYGCNSAENIPLRNSDTHKRKQPSLPKTHPLSSIDTPVKGPRNPVKRQKSDSSGLTSSTALEHAWSMRQMMRQRHQYFEEEREYEQRRKVSRVVVPKMCSTSVGENDLEANNEVATAALQRVLKKEDFKRMEVLGQFNLGFIIGKLDNDLYIIDQHASDEKYNYETLQNTTVMHQQPLVQPLQLELTTREELIILDHMKVFVKNGFTFLVDKNAPATKKLRLLSLPFTKHTQFGTEDVRELASLLMDTPLNSPTIRLPKVTAMFASRACRSSIMIGTALHKEEMQKIVYNLSSLDQPWNCPHGRPTLRHLVDLLHLGENNSKPDDVSS</sequence>
<dbReference type="SUPFAM" id="SSF118116">
    <property type="entry name" value="DNA mismatch repair protein MutL"/>
    <property type="match status" value="1"/>
</dbReference>
<keyword evidence="2" id="KW-0227">DNA damage</keyword>
<dbReference type="InterPro" id="IPR037198">
    <property type="entry name" value="MutL_C_sf"/>
</dbReference>
<dbReference type="InterPro" id="IPR014762">
    <property type="entry name" value="DNA_mismatch_repair_CS"/>
</dbReference>
<dbReference type="InterPro" id="IPR002099">
    <property type="entry name" value="MutL/Mlh/PMS"/>
</dbReference>
<accession>A0AAV1UTX1</accession>
<dbReference type="EMBL" id="CAKLBY020000225">
    <property type="protein sequence ID" value="CAK7936718.1"/>
    <property type="molecule type" value="Genomic_DNA"/>
</dbReference>
<dbReference type="SMART" id="SM00853">
    <property type="entry name" value="MutL_C"/>
    <property type="match status" value="1"/>
</dbReference>
<dbReference type="Pfam" id="PF08676">
    <property type="entry name" value="MutL_C"/>
    <property type="match status" value="1"/>
</dbReference>
<dbReference type="CDD" id="cd16926">
    <property type="entry name" value="HATPase_MutL-MLH-PMS-like"/>
    <property type="match status" value="1"/>
</dbReference>
<comment type="caution">
    <text evidence="6">The sequence shown here is derived from an EMBL/GenBank/DDBJ whole genome shotgun (WGS) entry which is preliminary data.</text>
</comment>
<dbReference type="Gene3D" id="3.30.1370.100">
    <property type="entry name" value="MutL, C-terminal domain, regulatory subdomain"/>
    <property type="match status" value="1"/>
</dbReference>
<dbReference type="InterPro" id="IPR038973">
    <property type="entry name" value="MutL/Mlh/Pms-like"/>
</dbReference>
<dbReference type="InterPro" id="IPR014721">
    <property type="entry name" value="Ribsml_uS5_D2-typ_fold_subgr"/>
</dbReference>
<dbReference type="GO" id="GO:0016887">
    <property type="term" value="F:ATP hydrolysis activity"/>
    <property type="evidence" value="ECO:0007669"/>
    <property type="project" value="InterPro"/>
</dbReference>
<dbReference type="Proteomes" id="UP001162060">
    <property type="component" value="Unassembled WGS sequence"/>
</dbReference>
<dbReference type="InterPro" id="IPR042121">
    <property type="entry name" value="MutL_C_regsub"/>
</dbReference>
<dbReference type="GO" id="GO:0030983">
    <property type="term" value="F:mismatched DNA binding"/>
    <property type="evidence" value="ECO:0007669"/>
    <property type="project" value="InterPro"/>
</dbReference>
<dbReference type="Gene3D" id="3.30.565.10">
    <property type="entry name" value="Histidine kinase-like ATPase, C-terminal domain"/>
    <property type="match status" value="1"/>
</dbReference>
<name>A0AAV1UTX1_9STRA</name>
<dbReference type="GO" id="GO:0032389">
    <property type="term" value="C:MutLalpha complex"/>
    <property type="evidence" value="ECO:0007669"/>
    <property type="project" value="TreeGrafter"/>
</dbReference>
<dbReference type="AlphaFoldDB" id="A0AAV1UTX1"/>
<dbReference type="PROSITE" id="PS00058">
    <property type="entry name" value="DNA_MISMATCH_REPAIR_1"/>
    <property type="match status" value="1"/>
</dbReference>
<evidence type="ECO:0000256" key="1">
    <source>
        <dbReference type="ARBA" id="ARBA00006082"/>
    </source>
</evidence>
<dbReference type="PANTHER" id="PTHR10073:SF52">
    <property type="entry name" value="MISMATCH REPAIR ENDONUCLEASE PMS2"/>
    <property type="match status" value="1"/>
</dbReference>
<dbReference type="InterPro" id="IPR013507">
    <property type="entry name" value="DNA_mismatch_S5_2-like"/>
</dbReference>
<evidence type="ECO:0000313" key="7">
    <source>
        <dbReference type="Proteomes" id="UP001162060"/>
    </source>
</evidence>
<dbReference type="InterPro" id="IPR014790">
    <property type="entry name" value="MutL_C"/>
</dbReference>
<gene>
    <name evidence="6" type="ORF">PM001_LOCUS21868</name>
</gene>
<feature type="region of interest" description="Disordered" evidence="3">
    <location>
        <begin position="476"/>
        <end position="533"/>
    </location>
</feature>
<dbReference type="GO" id="GO:0005524">
    <property type="term" value="F:ATP binding"/>
    <property type="evidence" value="ECO:0007669"/>
    <property type="project" value="InterPro"/>
</dbReference>
<dbReference type="FunFam" id="3.30.1370.100:FF:000001">
    <property type="entry name" value="Mismatch repair endonuclease pms1, putative"/>
    <property type="match status" value="1"/>
</dbReference>
<evidence type="ECO:0000259" key="4">
    <source>
        <dbReference type="SMART" id="SM00853"/>
    </source>
</evidence>
<dbReference type="InterPro" id="IPR020568">
    <property type="entry name" value="Ribosomal_Su5_D2-typ_SF"/>
</dbReference>
<reference evidence="6" key="1">
    <citation type="submission" date="2024-01" db="EMBL/GenBank/DDBJ databases">
        <authorList>
            <person name="Webb A."/>
        </authorList>
    </citation>
    <scope>NUCLEOTIDE SEQUENCE</scope>
    <source>
        <strain evidence="6">Pm1</strain>
    </source>
</reference>
<evidence type="ECO:0000256" key="2">
    <source>
        <dbReference type="ARBA" id="ARBA00022763"/>
    </source>
</evidence>